<dbReference type="PANTHER" id="PTHR35867:SF1">
    <property type="entry name" value="PROTEIN RSEC"/>
    <property type="match status" value="1"/>
</dbReference>
<keyword evidence="3" id="KW-1185">Reference proteome</keyword>
<reference evidence="2 3" key="1">
    <citation type="submission" date="2024-03" db="EMBL/GenBank/DDBJ databases">
        <title>Human intestinal bacterial collection.</title>
        <authorList>
            <person name="Pauvert C."/>
            <person name="Hitch T.C.A."/>
            <person name="Clavel T."/>
        </authorList>
    </citation>
    <scope>NUCLEOTIDE SEQUENCE [LARGE SCALE GENOMIC DNA]</scope>
    <source>
        <strain evidence="2 3">CLA-AA-H192</strain>
    </source>
</reference>
<feature type="transmembrane region" description="Helical" evidence="1">
    <location>
        <begin position="97"/>
        <end position="116"/>
    </location>
</feature>
<sequence length="134" mass="13963">MRQRATVGSLLPDGSVSLLVQRVSACTGDCGHCGGCGAVGQSVQVTARAPFPVEPGERVWVESRSGAVLGAAALVYLLPLGLLLAVCLAAQSLGGVWMAVLGAAAFAVGLIPALLWNRHLRRRPMEYRITGRVD</sequence>
<keyword evidence="1" id="KW-0472">Membrane</keyword>
<dbReference type="InterPro" id="IPR007359">
    <property type="entry name" value="SigmaE_reg_RseC_MucC"/>
</dbReference>
<feature type="transmembrane region" description="Helical" evidence="1">
    <location>
        <begin position="67"/>
        <end position="91"/>
    </location>
</feature>
<dbReference type="RefSeq" id="WP_349135054.1">
    <property type="nucleotide sequence ID" value="NZ_JBBMFF010000152.1"/>
</dbReference>
<dbReference type="EMBL" id="JBBMFF010000152">
    <property type="protein sequence ID" value="MEQ2510382.1"/>
    <property type="molecule type" value="Genomic_DNA"/>
</dbReference>
<keyword evidence="1" id="KW-1133">Transmembrane helix</keyword>
<name>A0ABV1G4N9_9FIRM</name>
<organism evidence="2 3">
    <name type="scientific">Faecousia intestinalis</name>
    <dbReference type="NCBI Taxonomy" id="3133167"/>
    <lineage>
        <taxon>Bacteria</taxon>
        <taxon>Bacillati</taxon>
        <taxon>Bacillota</taxon>
        <taxon>Clostridia</taxon>
        <taxon>Eubacteriales</taxon>
        <taxon>Oscillospiraceae</taxon>
        <taxon>Faecousia</taxon>
    </lineage>
</organism>
<dbReference type="PANTHER" id="PTHR35867">
    <property type="entry name" value="PROTEIN RSEC"/>
    <property type="match status" value="1"/>
</dbReference>
<proteinExistence type="predicted"/>
<dbReference type="Pfam" id="PF04246">
    <property type="entry name" value="RseC_MucC"/>
    <property type="match status" value="1"/>
</dbReference>
<protein>
    <submittedName>
        <fullName evidence="2">SoxR reducing system RseC family protein</fullName>
    </submittedName>
</protein>
<evidence type="ECO:0000256" key="1">
    <source>
        <dbReference type="SAM" id="Phobius"/>
    </source>
</evidence>
<accession>A0ABV1G4N9</accession>
<comment type="caution">
    <text evidence="2">The sequence shown here is derived from an EMBL/GenBank/DDBJ whole genome shotgun (WGS) entry which is preliminary data.</text>
</comment>
<evidence type="ECO:0000313" key="3">
    <source>
        <dbReference type="Proteomes" id="UP001491552"/>
    </source>
</evidence>
<evidence type="ECO:0000313" key="2">
    <source>
        <dbReference type="EMBL" id="MEQ2510382.1"/>
    </source>
</evidence>
<dbReference type="Proteomes" id="UP001491552">
    <property type="component" value="Unassembled WGS sequence"/>
</dbReference>
<gene>
    <name evidence="2" type="ORF">WMO66_03805</name>
</gene>
<keyword evidence="1" id="KW-0812">Transmembrane</keyword>